<keyword evidence="4 8" id="KW-0489">Methyltransferase</keyword>
<evidence type="ECO:0000259" key="9">
    <source>
        <dbReference type="Pfam" id="PF00590"/>
    </source>
</evidence>
<keyword evidence="6" id="KW-0949">S-adenosyl-L-methionine</keyword>
<dbReference type="PANTHER" id="PTHR43467">
    <property type="entry name" value="COBALT-PRECORRIN-2 C(20)-METHYLTRANSFERASE"/>
    <property type="match status" value="1"/>
</dbReference>
<evidence type="ECO:0000256" key="4">
    <source>
        <dbReference type="ARBA" id="ARBA00022603"/>
    </source>
</evidence>
<dbReference type="STRING" id="401562.NS365_17495"/>
<organism evidence="10 11">
    <name type="scientific">Aureimonas ureilytica</name>
    <dbReference type="NCBI Taxonomy" id="401562"/>
    <lineage>
        <taxon>Bacteria</taxon>
        <taxon>Pseudomonadati</taxon>
        <taxon>Pseudomonadota</taxon>
        <taxon>Alphaproteobacteria</taxon>
        <taxon>Hyphomicrobiales</taxon>
        <taxon>Aurantimonadaceae</taxon>
        <taxon>Aureimonas</taxon>
    </lineage>
</organism>
<dbReference type="Gene3D" id="3.40.1010.10">
    <property type="entry name" value="Cobalt-precorrin-4 Transmethylase, Domain 1"/>
    <property type="match status" value="1"/>
</dbReference>
<keyword evidence="3" id="KW-0169">Cobalamin biosynthesis</keyword>
<dbReference type="SUPFAM" id="SSF53790">
    <property type="entry name" value="Tetrapyrrole methylase"/>
    <property type="match status" value="1"/>
</dbReference>
<dbReference type="InterPro" id="IPR003043">
    <property type="entry name" value="Uropor_MeTrfase_CS"/>
</dbReference>
<dbReference type="GO" id="GO:0032259">
    <property type="term" value="P:methylation"/>
    <property type="evidence" value="ECO:0007669"/>
    <property type="project" value="UniProtKB-KW"/>
</dbReference>
<dbReference type="GO" id="GO:0030788">
    <property type="term" value="F:precorrin-2 C20-methyltransferase activity"/>
    <property type="evidence" value="ECO:0007669"/>
    <property type="project" value="InterPro"/>
</dbReference>
<dbReference type="RefSeq" id="WP_058636882.1">
    <property type="nucleotide sequence ID" value="NZ_LDPZ01000085.1"/>
</dbReference>
<dbReference type="GO" id="GO:0009236">
    <property type="term" value="P:cobalamin biosynthetic process"/>
    <property type="evidence" value="ECO:0007669"/>
    <property type="project" value="UniProtKB-UniRule"/>
</dbReference>
<dbReference type="PIRSF" id="PIRSF036427">
    <property type="entry name" value="Precrrn-2_mtase"/>
    <property type="match status" value="1"/>
</dbReference>
<protein>
    <submittedName>
        <fullName evidence="10">Precorrin-2 C20-methyltransferase</fullName>
    </submittedName>
</protein>
<name>A0A175QWW8_9HYPH</name>
<gene>
    <name evidence="10" type="ORF">NS226_22670</name>
</gene>
<dbReference type="InterPro" id="IPR035996">
    <property type="entry name" value="4pyrrol_Methylase_sf"/>
</dbReference>
<dbReference type="InterPro" id="IPR012382">
    <property type="entry name" value="CobI/CbiL"/>
</dbReference>
<dbReference type="UniPathway" id="UPA00148"/>
<evidence type="ECO:0000256" key="7">
    <source>
        <dbReference type="PIRNR" id="PIRNR036427"/>
    </source>
</evidence>
<dbReference type="InterPro" id="IPR006364">
    <property type="entry name" value="CobI/CbiL/CobIJ_dom"/>
</dbReference>
<dbReference type="PROSITE" id="PS00840">
    <property type="entry name" value="SUMT_2"/>
    <property type="match status" value="1"/>
</dbReference>
<evidence type="ECO:0000256" key="1">
    <source>
        <dbReference type="ARBA" id="ARBA00004953"/>
    </source>
</evidence>
<dbReference type="EMBL" id="LDPZ01000085">
    <property type="protein sequence ID" value="KTQ80718.1"/>
    <property type="molecule type" value="Genomic_DNA"/>
</dbReference>
<dbReference type="PATRIC" id="fig|401562.3.peg.5050"/>
<dbReference type="Pfam" id="PF00590">
    <property type="entry name" value="TP_methylase"/>
    <property type="match status" value="1"/>
</dbReference>
<feature type="domain" description="Tetrapyrrole methylase" evidence="9">
    <location>
        <begin position="4"/>
        <end position="208"/>
    </location>
</feature>
<sequence>MSGTLYGIGLGPGDPELLTLKAHRILQTVPVIAYPAPDGSPSLARSIAAPHLPGGQIELPIGLCMAVERAPGQGGYDAAAPEIAAHLEAGRDVAVLCEGDPFFYGSFLHLFARLGTHFPAEIVPGVSSVMAAAACSRRPLVVRNDRFAVLPATLPDEALRAGIEASESVAILKLGRHFARVKGLIAEMGLMDGALYAERVTQPGEQVLPLAETGDKAPYFALILLYKGQEPAILGLGIT</sequence>
<dbReference type="Proteomes" id="UP000078272">
    <property type="component" value="Unassembled WGS sequence"/>
</dbReference>
<keyword evidence="5 8" id="KW-0808">Transferase</keyword>
<evidence type="ECO:0000313" key="10">
    <source>
        <dbReference type="EMBL" id="KTQ80718.1"/>
    </source>
</evidence>
<reference evidence="10 11" key="1">
    <citation type="journal article" date="2016" name="Front. Microbiol.">
        <title>Genomic Resource of Rice Seed Associated Bacteria.</title>
        <authorList>
            <person name="Midha S."/>
            <person name="Bansal K."/>
            <person name="Sharma S."/>
            <person name="Kumar N."/>
            <person name="Patil P.P."/>
            <person name="Chaudhry V."/>
            <person name="Patil P.B."/>
        </authorList>
    </citation>
    <scope>NUCLEOTIDE SEQUENCE [LARGE SCALE GENOMIC DNA]</scope>
    <source>
        <strain evidence="10 11">NS226</strain>
    </source>
</reference>
<proteinExistence type="inferred from homology"/>
<evidence type="ECO:0000256" key="5">
    <source>
        <dbReference type="ARBA" id="ARBA00022679"/>
    </source>
</evidence>
<dbReference type="CDD" id="cd11645">
    <property type="entry name" value="Precorrin_2_C20_MT"/>
    <property type="match status" value="1"/>
</dbReference>
<dbReference type="PROSITE" id="PS00839">
    <property type="entry name" value="SUMT_1"/>
    <property type="match status" value="1"/>
</dbReference>
<dbReference type="PANTHER" id="PTHR43467:SF2">
    <property type="entry name" value="COBALT-PRECORRIN-2 C(20)-METHYLTRANSFERASE"/>
    <property type="match status" value="1"/>
</dbReference>
<comment type="pathway">
    <text evidence="1">Cofactor biosynthesis; adenosylcobalamin biosynthesis.</text>
</comment>
<dbReference type="InterPro" id="IPR000878">
    <property type="entry name" value="4pyrrol_Mease"/>
</dbReference>
<dbReference type="OrthoDB" id="9804789at2"/>
<comment type="caution">
    <text evidence="10">The sequence shown here is derived from an EMBL/GenBank/DDBJ whole genome shotgun (WGS) entry which is preliminary data.</text>
</comment>
<dbReference type="Gene3D" id="3.30.950.10">
    <property type="entry name" value="Methyltransferase, Cobalt-precorrin-4 Transmethylase, Domain 2"/>
    <property type="match status" value="1"/>
</dbReference>
<dbReference type="eggNOG" id="COG2243">
    <property type="taxonomic scope" value="Bacteria"/>
</dbReference>
<evidence type="ECO:0000256" key="6">
    <source>
        <dbReference type="ARBA" id="ARBA00022691"/>
    </source>
</evidence>
<dbReference type="AlphaFoldDB" id="A0A175QWW8"/>
<accession>A0A175QWW8</accession>
<evidence type="ECO:0000256" key="3">
    <source>
        <dbReference type="ARBA" id="ARBA00022573"/>
    </source>
</evidence>
<dbReference type="InterPro" id="IPR014776">
    <property type="entry name" value="4pyrrole_Mease_sub2"/>
</dbReference>
<dbReference type="NCBIfam" id="TIGR01467">
    <property type="entry name" value="cobI_cbiL"/>
    <property type="match status" value="1"/>
</dbReference>
<evidence type="ECO:0000256" key="8">
    <source>
        <dbReference type="RuleBase" id="RU003960"/>
    </source>
</evidence>
<comment type="similarity">
    <text evidence="2 7 8">Belongs to the precorrin methyltransferase family.</text>
</comment>
<dbReference type="InterPro" id="IPR014777">
    <property type="entry name" value="4pyrrole_Mease_sub1"/>
</dbReference>
<evidence type="ECO:0000313" key="11">
    <source>
        <dbReference type="Proteomes" id="UP000078272"/>
    </source>
</evidence>
<evidence type="ECO:0000256" key="2">
    <source>
        <dbReference type="ARBA" id="ARBA00005879"/>
    </source>
</evidence>